<feature type="transmembrane region" description="Helical" evidence="2">
    <location>
        <begin position="230"/>
        <end position="250"/>
    </location>
</feature>
<evidence type="ECO:0000256" key="2">
    <source>
        <dbReference type="SAM" id="Phobius"/>
    </source>
</evidence>
<feature type="region of interest" description="Disordered" evidence="1">
    <location>
        <begin position="419"/>
        <end position="438"/>
    </location>
</feature>
<dbReference type="AlphaFoldDB" id="A0A4S2DCB5"/>
<evidence type="ECO:0000313" key="4">
    <source>
        <dbReference type="Proteomes" id="UP000309893"/>
    </source>
</evidence>
<accession>A0A4S2DCB5</accession>
<feature type="transmembrane region" description="Helical" evidence="2">
    <location>
        <begin position="180"/>
        <end position="196"/>
    </location>
</feature>
<gene>
    <name evidence="3" type="ORF">E5344_02310</name>
</gene>
<reference evidence="3 4" key="1">
    <citation type="submission" date="2019-04" db="EMBL/GenBank/DDBJ databases">
        <title>Microbes associate with the intestines of laboratory mice.</title>
        <authorList>
            <person name="Navarre W."/>
            <person name="Wong E."/>
            <person name="Huang K."/>
            <person name="Tropini C."/>
            <person name="Ng K."/>
            <person name="Yu B."/>
        </authorList>
    </citation>
    <scope>NUCLEOTIDE SEQUENCE [LARGE SCALE GENOMIC DNA]</scope>
    <source>
        <strain evidence="3 4">NM46_B2-13</strain>
    </source>
</reference>
<dbReference type="EMBL" id="SRYO01000001">
    <property type="protein sequence ID" value="TGY39456.1"/>
    <property type="molecule type" value="Genomic_DNA"/>
</dbReference>
<sequence length="438" mass="47340">MAAFSLVFVSIAGLVQIIVWARRRLYVRSLFWLVFIVCYPMDLLWINGSQEVYLSATIYGPLPDSGSLTTAAVMVVGCWVVMSAVVSLSARGRGESSLPRVLGGDYAPYRLRFFAFVLLTSMLSLVIISKVALHGVEQTLASRQTVFGDDAVALLAYYALPPLAVFGAAALGTLSWARRFVVVILIVVSLGVTFLTGSRSGLLLSFLLPILALAWRGISRRLRGYAKDMSRILVVGSLVLAASFGGAWYVSEFRGVSTSEGFFRSTDLSQADVLVALVAANPPVVGGSSYLAGVTTLIPRSVWQAKPLPGNVWSSIVLTPDRYQLTGAETTAGLLGEAFLNFHLIGFLVAGLLLGLIVVLCERLTEARRPDLTWIFGVLLVTRGINIVRGDLANVWAPVFVALLAWLIVVKRTRARVEGQGPEPEFQPSRSRTGSART</sequence>
<feature type="transmembrane region" description="Helical" evidence="2">
    <location>
        <begin position="202"/>
        <end position="218"/>
    </location>
</feature>
<protein>
    <submittedName>
        <fullName evidence="3">Oligosaccharide repeat unit polymerase</fullName>
    </submittedName>
</protein>
<organism evidence="3 4">
    <name type="scientific">Microbacterium laevaniformans</name>
    <dbReference type="NCBI Taxonomy" id="36807"/>
    <lineage>
        <taxon>Bacteria</taxon>
        <taxon>Bacillati</taxon>
        <taxon>Actinomycetota</taxon>
        <taxon>Actinomycetes</taxon>
        <taxon>Micrococcales</taxon>
        <taxon>Microbacteriaceae</taxon>
        <taxon>Microbacterium</taxon>
    </lineage>
</organism>
<name>A0A4S2DCB5_9MICO</name>
<feature type="transmembrane region" description="Helical" evidence="2">
    <location>
        <begin position="111"/>
        <end position="132"/>
    </location>
</feature>
<feature type="transmembrane region" description="Helical" evidence="2">
    <location>
        <begin position="6"/>
        <end position="23"/>
    </location>
</feature>
<feature type="transmembrane region" description="Helical" evidence="2">
    <location>
        <begin position="152"/>
        <end position="173"/>
    </location>
</feature>
<keyword evidence="2" id="KW-1133">Transmembrane helix</keyword>
<dbReference type="OrthoDB" id="5124582at2"/>
<feature type="transmembrane region" description="Helical" evidence="2">
    <location>
        <begin position="68"/>
        <end position="90"/>
    </location>
</feature>
<keyword evidence="2" id="KW-0812">Transmembrane</keyword>
<feature type="transmembrane region" description="Helical" evidence="2">
    <location>
        <begin position="338"/>
        <end position="360"/>
    </location>
</feature>
<dbReference type="NCBIfam" id="TIGR04370">
    <property type="entry name" value="glyco_rpt_poly"/>
    <property type="match status" value="1"/>
</dbReference>
<evidence type="ECO:0000313" key="3">
    <source>
        <dbReference type="EMBL" id="TGY39456.1"/>
    </source>
</evidence>
<keyword evidence="2" id="KW-0472">Membrane</keyword>
<feature type="transmembrane region" description="Helical" evidence="2">
    <location>
        <begin position="372"/>
        <end position="389"/>
    </location>
</feature>
<evidence type="ECO:0000256" key="1">
    <source>
        <dbReference type="SAM" id="MobiDB-lite"/>
    </source>
</evidence>
<proteinExistence type="predicted"/>
<feature type="transmembrane region" description="Helical" evidence="2">
    <location>
        <begin position="30"/>
        <end position="48"/>
    </location>
</feature>
<dbReference type="RefSeq" id="WP_135948556.1">
    <property type="nucleotide sequence ID" value="NZ_SRYO01000001.1"/>
</dbReference>
<comment type="caution">
    <text evidence="3">The sequence shown here is derived from an EMBL/GenBank/DDBJ whole genome shotgun (WGS) entry which is preliminary data.</text>
</comment>
<feature type="transmembrane region" description="Helical" evidence="2">
    <location>
        <begin position="395"/>
        <end position="410"/>
    </location>
</feature>
<feature type="compositionally biased region" description="Polar residues" evidence="1">
    <location>
        <begin position="428"/>
        <end position="438"/>
    </location>
</feature>
<dbReference type="Proteomes" id="UP000309893">
    <property type="component" value="Unassembled WGS sequence"/>
</dbReference>